<feature type="domain" description="RRM" evidence="4">
    <location>
        <begin position="291"/>
        <end position="366"/>
    </location>
</feature>
<evidence type="ECO:0000259" key="4">
    <source>
        <dbReference type="PROSITE" id="PS50102"/>
    </source>
</evidence>
<dbReference type="SUPFAM" id="SSF54928">
    <property type="entry name" value="RNA-binding domain, RBD"/>
    <property type="match status" value="4"/>
</dbReference>
<keyword evidence="1" id="KW-0677">Repeat</keyword>
<dbReference type="SMART" id="SM00360">
    <property type="entry name" value="RRM"/>
    <property type="match status" value="4"/>
</dbReference>
<accession>A0A6G0WVL8</accession>
<dbReference type="AlphaFoldDB" id="A0A6G0WVL8"/>
<dbReference type="GO" id="GO:0003723">
    <property type="term" value="F:RNA binding"/>
    <property type="evidence" value="ECO:0007669"/>
    <property type="project" value="UniProtKB-UniRule"/>
</dbReference>
<evidence type="ECO:0000313" key="6">
    <source>
        <dbReference type="Proteomes" id="UP000481153"/>
    </source>
</evidence>
<dbReference type="EMBL" id="VJMJ01000141">
    <property type="protein sequence ID" value="KAF0731600.1"/>
    <property type="molecule type" value="Genomic_DNA"/>
</dbReference>
<sequence>MFQLWRRSRVSAAAVVGRQFALFSTAAEETSRVFIGGLPFSATPNQLRDVFGEFGTIETVDMLTRPDGRPNGSAYIGFSSPVEATAALKMHKASFGPRWISVERAKKAPPAPKSIWVGGLPFSTTPDEVTERCCEYGQVVSVDFLRRQDGKRNGTCIVTFATNEEATAALALHKATFGSRWVQVKPYHDLQIHKTKAKRSRKHATRVFVGNLPYSVTEDHLASIFEDCGDIVDVHLFKMPDGVRSRGYGYIQFKLVASRERALKLHGIDVDGRDMTVKLANGEDQGEVAPSMVRVMPLPEGTDEDAIYAMFEHCGEVHDIRIGRENKTGMWLAEIDFASAAGAQEALTLTGADVEGQTILVVVVNHA</sequence>
<gene>
    <name evidence="5" type="ORF">Ae201684_011220</name>
</gene>
<feature type="domain" description="RRM" evidence="4">
    <location>
        <begin position="205"/>
        <end position="282"/>
    </location>
</feature>
<dbReference type="Proteomes" id="UP000481153">
    <property type="component" value="Unassembled WGS sequence"/>
</dbReference>
<feature type="domain" description="RRM" evidence="4">
    <location>
        <begin position="31"/>
        <end position="107"/>
    </location>
</feature>
<protein>
    <recommendedName>
        <fullName evidence="4">RRM domain-containing protein</fullName>
    </recommendedName>
</protein>
<dbReference type="Pfam" id="PF00076">
    <property type="entry name" value="RRM_1"/>
    <property type="match status" value="4"/>
</dbReference>
<feature type="domain" description="RRM" evidence="4">
    <location>
        <begin position="113"/>
        <end position="189"/>
    </location>
</feature>
<name>A0A6G0WVL8_9STRA</name>
<reference evidence="5 6" key="1">
    <citation type="submission" date="2019-07" db="EMBL/GenBank/DDBJ databases">
        <title>Genomics analysis of Aphanomyces spp. identifies a new class of oomycete effector associated with host adaptation.</title>
        <authorList>
            <person name="Gaulin E."/>
        </authorList>
    </citation>
    <scope>NUCLEOTIDE SEQUENCE [LARGE SCALE GENOMIC DNA]</scope>
    <source>
        <strain evidence="5 6">ATCC 201684</strain>
    </source>
</reference>
<dbReference type="Gene3D" id="3.30.70.330">
    <property type="match status" value="4"/>
</dbReference>
<evidence type="ECO:0000256" key="3">
    <source>
        <dbReference type="PROSITE-ProRule" id="PRU00176"/>
    </source>
</evidence>
<evidence type="ECO:0000256" key="1">
    <source>
        <dbReference type="ARBA" id="ARBA00022737"/>
    </source>
</evidence>
<dbReference type="PANTHER" id="PTHR23236:SF119">
    <property type="entry name" value="NUCLEAR RNA-BINDING PROTEIN SART-3"/>
    <property type="match status" value="1"/>
</dbReference>
<dbReference type="InterPro" id="IPR012677">
    <property type="entry name" value="Nucleotide-bd_a/b_plait_sf"/>
</dbReference>
<evidence type="ECO:0000256" key="2">
    <source>
        <dbReference type="ARBA" id="ARBA00022884"/>
    </source>
</evidence>
<dbReference type="VEuPathDB" id="FungiDB:AeMF1_014871"/>
<dbReference type="CDD" id="cd00590">
    <property type="entry name" value="RRM_SF"/>
    <property type="match status" value="3"/>
</dbReference>
<comment type="caution">
    <text evidence="5">The sequence shown here is derived from an EMBL/GenBank/DDBJ whole genome shotgun (WGS) entry which is preliminary data.</text>
</comment>
<dbReference type="PANTHER" id="PTHR23236">
    <property type="entry name" value="EUKARYOTIC TRANSLATION INITIATION FACTOR 4B/4H"/>
    <property type="match status" value="1"/>
</dbReference>
<keyword evidence="6" id="KW-1185">Reference proteome</keyword>
<organism evidence="5 6">
    <name type="scientific">Aphanomyces euteiches</name>
    <dbReference type="NCBI Taxonomy" id="100861"/>
    <lineage>
        <taxon>Eukaryota</taxon>
        <taxon>Sar</taxon>
        <taxon>Stramenopiles</taxon>
        <taxon>Oomycota</taxon>
        <taxon>Saprolegniomycetes</taxon>
        <taxon>Saprolegniales</taxon>
        <taxon>Verrucalvaceae</taxon>
        <taxon>Aphanomyces</taxon>
    </lineage>
</organism>
<dbReference type="InterPro" id="IPR035979">
    <property type="entry name" value="RBD_domain_sf"/>
</dbReference>
<evidence type="ECO:0000313" key="5">
    <source>
        <dbReference type="EMBL" id="KAF0731600.1"/>
    </source>
</evidence>
<keyword evidence="2 3" id="KW-0694">RNA-binding</keyword>
<dbReference type="InterPro" id="IPR000504">
    <property type="entry name" value="RRM_dom"/>
</dbReference>
<dbReference type="PROSITE" id="PS50102">
    <property type="entry name" value="RRM"/>
    <property type="match status" value="4"/>
</dbReference>
<proteinExistence type="predicted"/>